<organism evidence="1 2">
    <name type="scientific">Gigaspora margarita</name>
    <dbReference type="NCBI Taxonomy" id="4874"/>
    <lineage>
        <taxon>Eukaryota</taxon>
        <taxon>Fungi</taxon>
        <taxon>Fungi incertae sedis</taxon>
        <taxon>Mucoromycota</taxon>
        <taxon>Glomeromycotina</taxon>
        <taxon>Glomeromycetes</taxon>
        <taxon>Diversisporales</taxon>
        <taxon>Gigasporaceae</taxon>
        <taxon>Gigaspora</taxon>
    </lineage>
</organism>
<evidence type="ECO:0000313" key="2">
    <source>
        <dbReference type="Proteomes" id="UP000789901"/>
    </source>
</evidence>
<dbReference type="EMBL" id="CAJVQB010015286">
    <property type="protein sequence ID" value="CAG8773660.1"/>
    <property type="molecule type" value="Genomic_DNA"/>
</dbReference>
<keyword evidence="2" id="KW-1185">Reference proteome</keyword>
<proteinExistence type="predicted"/>
<accession>A0ABN7VI75</accession>
<dbReference type="Proteomes" id="UP000789901">
    <property type="component" value="Unassembled WGS sequence"/>
</dbReference>
<comment type="caution">
    <text evidence="1">The sequence shown here is derived from an EMBL/GenBank/DDBJ whole genome shotgun (WGS) entry which is preliminary data.</text>
</comment>
<protein>
    <submittedName>
        <fullName evidence="1">38872_t:CDS:1</fullName>
    </submittedName>
</protein>
<evidence type="ECO:0000313" key="1">
    <source>
        <dbReference type="EMBL" id="CAG8773660.1"/>
    </source>
</evidence>
<name>A0ABN7VI75_GIGMA</name>
<reference evidence="1 2" key="1">
    <citation type="submission" date="2021-06" db="EMBL/GenBank/DDBJ databases">
        <authorList>
            <person name="Kallberg Y."/>
            <person name="Tangrot J."/>
            <person name="Rosling A."/>
        </authorList>
    </citation>
    <scope>NUCLEOTIDE SEQUENCE [LARGE SCALE GENOMIC DNA]</scope>
    <source>
        <strain evidence="1 2">120-4 pot B 10/14</strain>
    </source>
</reference>
<sequence>MLQSIYRMLTGDMSASESLDEKIIDIRIRLALDLSDPEISTDLREHNTKRPSKYDAFWNVVAQFLVGKATDTIVAIDERHHDTVVHLATAISVNDLLHQIQNKCTLDIVTPSAQWF</sequence>
<gene>
    <name evidence="1" type="ORF">GMARGA_LOCUS18822</name>
</gene>